<evidence type="ECO:0000259" key="4">
    <source>
        <dbReference type="Pfam" id="PF13193"/>
    </source>
</evidence>
<dbReference type="InterPro" id="IPR045851">
    <property type="entry name" value="AMP-bd_C_sf"/>
</dbReference>
<dbReference type="InterPro" id="IPR042099">
    <property type="entry name" value="ANL_N_sf"/>
</dbReference>
<comment type="caution">
    <text evidence="5">The sequence shown here is derived from an EMBL/GenBank/DDBJ whole genome shotgun (WGS) entry which is preliminary data.</text>
</comment>
<evidence type="ECO:0000256" key="2">
    <source>
        <dbReference type="ARBA" id="ARBA00022598"/>
    </source>
</evidence>
<feature type="domain" description="AMP-binding enzyme C-terminal" evidence="4">
    <location>
        <begin position="540"/>
        <end position="615"/>
    </location>
</feature>
<dbReference type="PANTHER" id="PTHR43201:SF5">
    <property type="entry name" value="MEDIUM-CHAIN ACYL-COA LIGASE ACSF2, MITOCHONDRIAL"/>
    <property type="match status" value="1"/>
</dbReference>
<keyword evidence="2 5" id="KW-0436">Ligase</keyword>
<dbReference type="InterPro" id="IPR025110">
    <property type="entry name" value="AMP-bd_C"/>
</dbReference>
<dbReference type="InterPro" id="IPR020845">
    <property type="entry name" value="AMP-binding_CS"/>
</dbReference>
<reference evidence="5 6" key="1">
    <citation type="submission" date="2021-03" db="EMBL/GenBank/DDBJ databases">
        <title>Genomic Encyclopedia of Type Strains, Phase IV (KMG-IV): sequencing the most valuable type-strain genomes for metagenomic binning, comparative biology and taxonomic classification.</title>
        <authorList>
            <person name="Goeker M."/>
        </authorList>
    </citation>
    <scope>NUCLEOTIDE SEQUENCE [LARGE SCALE GENOMIC DNA]</scope>
    <source>
        <strain evidence="5 6">DSM 24004</strain>
    </source>
</reference>
<accession>A0ABS4GIA4</accession>
<dbReference type="PROSITE" id="PS00455">
    <property type="entry name" value="AMP_BINDING"/>
    <property type="match status" value="1"/>
</dbReference>
<evidence type="ECO:0000259" key="3">
    <source>
        <dbReference type="Pfam" id="PF00501"/>
    </source>
</evidence>
<dbReference type="SUPFAM" id="SSF56801">
    <property type="entry name" value="Acetyl-CoA synthetase-like"/>
    <property type="match status" value="1"/>
</dbReference>
<sequence length="639" mass="71833">MSLIDSMRKIEITVLNVDSIPCSIIGNNMIFNFEGKMLTKPWILKWPMPWIEKEFIKIALEQESVTKKTYKRIYNHEEPDQYVDVLVYSYIDLTVSQLVDQISDYYPDREAVVNNSGSIRLKYKYLKKQISNLAKGLLSIGVQKDDKISVWAVNSPEFIIAQFGICKAGGIFVPLNAYEKQNRMEVLLKSSDTNTLIMQVGYKSTENIELLYSMIPELKECIKGNLKSEKFPMLKNVIVISEDEYSGMFKWTDILEYGENLADDVLDECQKNFNHDDVAHIIFTSGSTGTPKGVMLSHENIIENAESMSDRMELTENDIMCIQAPLFHCFGTVACSMAAVTKGCSMIMVKKFKTENTLALIEREKCTVLSGVPTLFVACIEQMQKTYYDTSSIRTGIVAGASCSSKMIEEINSVMGIQNIIVSYGLTETSPCVTATYANDSLEIRTTTVGKTVPGVEVKIMDVSTKASAASGQDGEILVKGYNVMKGYYKMHEETEKAIDNEGWLHTGDIGCLTHDGYLCMKGRSKDIIIRSGENISPMEIENYLLTHEDVSEVCVIGVPDYLCGEEIMAFVKLEGKINLTEDEIKEFCKGKIASNKIPRYIVFVEEFPLSDSGKILKRELRKLALKIIENKEVCECQV</sequence>
<organism evidence="5 6">
    <name type="scientific">Sedimentibacter acidaminivorans</name>
    <dbReference type="NCBI Taxonomy" id="913099"/>
    <lineage>
        <taxon>Bacteria</taxon>
        <taxon>Bacillati</taxon>
        <taxon>Bacillota</taxon>
        <taxon>Tissierellia</taxon>
        <taxon>Sedimentibacter</taxon>
    </lineage>
</organism>
<evidence type="ECO:0000313" key="5">
    <source>
        <dbReference type="EMBL" id="MBP1927425.1"/>
    </source>
</evidence>
<dbReference type="Gene3D" id="3.30.300.30">
    <property type="match status" value="1"/>
</dbReference>
<name>A0ABS4GIA4_9FIRM</name>
<dbReference type="EMBL" id="JAGGKS010000015">
    <property type="protein sequence ID" value="MBP1927425.1"/>
    <property type="molecule type" value="Genomic_DNA"/>
</dbReference>
<evidence type="ECO:0000256" key="1">
    <source>
        <dbReference type="ARBA" id="ARBA00006432"/>
    </source>
</evidence>
<gene>
    <name evidence="5" type="ORF">J2Z76_003327</name>
</gene>
<protein>
    <submittedName>
        <fullName evidence="5">Fatty-acyl-CoA synthase</fullName>
        <ecNumber evidence="5">6.2.1.-</ecNumber>
    </submittedName>
</protein>
<dbReference type="Pfam" id="PF00501">
    <property type="entry name" value="AMP-binding"/>
    <property type="match status" value="1"/>
</dbReference>
<proteinExistence type="inferred from homology"/>
<comment type="similarity">
    <text evidence="1">Belongs to the ATP-dependent AMP-binding enzyme family.</text>
</comment>
<dbReference type="InterPro" id="IPR000873">
    <property type="entry name" value="AMP-dep_synth/lig_dom"/>
</dbReference>
<evidence type="ECO:0000313" key="6">
    <source>
        <dbReference type="Proteomes" id="UP001519342"/>
    </source>
</evidence>
<keyword evidence="6" id="KW-1185">Reference proteome</keyword>
<dbReference type="EC" id="6.2.1.-" evidence="5"/>
<dbReference type="GO" id="GO:0016874">
    <property type="term" value="F:ligase activity"/>
    <property type="evidence" value="ECO:0007669"/>
    <property type="project" value="UniProtKB-KW"/>
</dbReference>
<dbReference type="RefSeq" id="WP_209513130.1">
    <property type="nucleotide sequence ID" value="NZ_JAGGKS010000015.1"/>
</dbReference>
<feature type="domain" description="AMP-dependent synthetase/ligase" evidence="3">
    <location>
        <begin position="105"/>
        <end position="489"/>
    </location>
</feature>
<dbReference type="Proteomes" id="UP001519342">
    <property type="component" value="Unassembled WGS sequence"/>
</dbReference>
<dbReference type="Pfam" id="PF13193">
    <property type="entry name" value="AMP-binding_C"/>
    <property type="match status" value="1"/>
</dbReference>
<dbReference type="PANTHER" id="PTHR43201">
    <property type="entry name" value="ACYL-COA SYNTHETASE"/>
    <property type="match status" value="1"/>
</dbReference>
<dbReference type="Gene3D" id="3.40.50.12780">
    <property type="entry name" value="N-terminal domain of ligase-like"/>
    <property type="match status" value="1"/>
</dbReference>